<evidence type="ECO:0000256" key="1">
    <source>
        <dbReference type="SAM" id="MobiDB-lite"/>
    </source>
</evidence>
<accession>A0A0R3U4W3</accession>
<dbReference type="EMBL" id="UXSR01000233">
    <property type="protein sequence ID" value="VDD75709.1"/>
    <property type="molecule type" value="Genomic_DNA"/>
</dbReference>
<dbReference type="Gene3D" id="3.40.50.620">
    <property type="entry name" value="HUPs"/>
    <property type="match status" value="1"/>
</dbReference>
<feature type="region of interest" description="Disordered" evidence="1">
    <location>
        <begin position="1"/>
        <end position="22"/>
    </location>
</feature>
<dbReference type="InterPro" id="IPR014729">
    <property type="entry name" value="Rossmann-like_a/b/a_fold"/>
</dbReference>
<name>A0A0R3U4W3_MESCO</name>
<dbReference type="OrthoDB" id="843225at2759"/>
<evidence type="ECO:0000313" key="4">
    <source>
        <dbReference type="Proteomes" id="UP000267029"/>
    </source>
</evidence>
<dbReference type="InterPro" id="IPR006016">
    <property type="entry name" value="UspA"/>
</dbReference>
<evidence type="ECO:0000259" key="2">
    <source>
        <dbReference type="Pfam" id="PF00582"/>
    </source>
</evidence>
<protein>
    <submittedName>
        <fullName evidence="5">Usp domain-containing protein</fullName>
    </submittedName>
</protein>
<dbReference type="PRINTS" id="PR01438">
    <property type="entry name" value="UNVRSLSTRESS"/>
</dbReference>
<gene>
    <name evidence="3" type="ORF">MCOS_LOCUS1712</name>
</gene>
<organism evidence="3 4">
    <name type="scientific">Mesocestoides corti</name>
    <name type="common">Flatworm</name>
    <dbReference type="NCBI Taxonomy" id="53468"/>
    <lineage>
        <taxon>Eukaryota</taxon>
        <taxon>Metazoa</taxon>
        <taxon>Spiralia</taxon>
        <taxon>Lophotrochozoa</taxon>
        <taxon>Platyhelminthes</taxon>
        <taxon>Cestoda</taxon>
        <taxon>Eucestoda</taxon>
        <taxon>Cyclophyllidea</taxon>
        <taxon>Mesocestoididae</taxon>
        <taxon>Mesocestoides</taxon>
    </lineage>
</organism>
<dbReference type="SUPFAM" id="SSF52402">
    <property type="entry name" value="Adenine nucleotide alpha hydrolases-like"/>
    <property type="match status" value="1"/>
</dbReference>
<reference evidence="5" key="2">
    <citation type="submission" date="2019-11" db="UniProtKB">
        <authorList>
            <consortium name="WormBaseParasite"/>
        </authorList>
    </citation>
    <scope>IDENTIFICATION</scope>
</reference>
<evidence type="ECO:0000313" key="3">
    <source>
        <dbReference type="EMBL" id="VDD75709.1"/>
    </source>
</evidence>
<dbReference type="PANTHER" id="PTHR46989">
    <property type="entry name" value="USP DOMAIN-CONTAINING PROTEIN"/>
    <property type="match status" value="1"/>
</dbReference>
<dbReference type="Pfam" id="PF00582">
    <property type="entry name" value="Usp"/>
    <property type="match status" value="1"/>
</dbReference>
<feature type="compositionally biased region" description="Basic and acidic residues" evidence="1">
    <location>
        <begin position="181"/>
        <end position="190"/>
    </location>
</feature>
<dbReference type="STRING" id="53468.A0A0R3U4W3"/>
<feature type="domain" description="UspA" evidence="2">
    <location>
        <begin position="32"/>
        <end position="179"/>
    </location>
</feature>
<dbReference type="PANTHER" id="PTHR46989:SF3">
    <property type="entry name" value="USPA DOMAIN-CONTAINING PROTEIN"/>
    <property type="match status" value="1"/>
</dbReference>
<keyword evidence="4" id="KW-1185">Reference proteome</keyword>
<dbReference type="InterPro" id="IPR006015">
    <property type="entry name" value="Universal_stress_UspA"/>
</dbReference>
<sequence>MSSPPSGLPSRSHRDSTRSNSDIEDYFTGAKRRVLLSVDCSESSSRAFEWYSNNFAKEGDGLLLVHVVEPVSTGINYGLVTKPALLTEDFNKHLQELVDEGRKLGKTYLQKCKGTGIQARFILHIGAKPGEHICHLAKELQIDSIVMGSRGIGKIRRTLLGSVTDYVIHHAGRPVVVIPPPKRDTVDAHANEASGDTPRKQSAA</sequence>
<dbReference type="CDD" id="cd23659">
    <property type="entry name" value="USP_At3g01520-like"/>
    <property type="match status" value="1"/>
</dbReference>
<proteinExistence type="predicted"/>
<feature type="region of interest" description="Disordered" evidence="1">
    <location>
        <begin position="178"/>
        <end position="204"/>
    </location>
</feature>
<evidence type="ECO:0000313" key="5">
    <source>
        <dbReference type="WBParaSite" id="MCU_006918-RA"/>
    </source>
</evidence>
<reference evidence="3 4" key="1">
    <citation type="submission" date="2018-10" db="EMBL/GenBank/DDBJ databases">
        <authorList>
            <consortium name="Pathogen Informatics"/>
        </authorList>
    </citation>
    <scope>NUCLEOTIDE SEQUENCE [LARGE SCALE GENOMIC DNA]</scope>
</reference>
<dbReference type="WBParaSite" id="MCU_006918-RA">
    <property type="protein sequence ID" value="MCU_006918-RA"/>
    <property type="gene ID" value="MCU_006918"/>
</dbReference>
<dbReference type="Proteomes" id="UP000267029">
    <property type="component" value="Unassembled WGS sequence"/>
</dbReference>
<dbReference type="AlphaFoldDB" id="A0A0R3U4W3"/>